<dbReference type="SMART" id="SM00530">
    <property type="entry name" value="HTH_XRE"/>
    <property type="match status" value="1"/>
</dbReference>
<protein>
    <recommendedName>
        <fullName evidence="1">HTH cro/C1-type domain-containing protein</fullName>
    </recommendedName>
</protein>
<accession>A0A9W6Q521</accession>
<dbReference type="EMBL" id="BSSA01000002">
    <property type="protein sequence ID" value="GLW68709.1"/>
    <property type="molecule type" value="Genomic_DNA"/>
</dbReference>
<dbReference type="SUPFAM" id="SSF47413">
    <property type="entry name" value="lambda repressor-like DNA-binding domains"/>
    <property type="match status" value="1"/>
</dbReference>
<dbReference type="Gene3D" id="1.10.260.40">
    <property type="entry name" value="lambda repressor-like DNA-binding domains"/>
    <property type="match status" value="1"/>
</dbReference>
<dbReference type="Proteomes" id="UP001165041">
    <property type="component" value="Unassembled WGS sequence"/>
</dbReference>
<dbReference type="CDD" id="cd00093">
    <property type="entry name" value="HTH_XRE"/>
    <property type="match status" value="1"/>
</dbReference>
<evidence type="ECO:0000313" key="2">
    <source>
        <dbReference type="EMBL" id="GLW68709.1"/>
    </source>
</evidence>
<dbReference type="Pfam" id="PF13560">
    <property type="entry name" value="HTH_31"/>
    <property type="match status" value="1"/>
</dbReference>
<dbReference type="AlphaFoldDB" id="A0A9W6Q521"/>
<dbReference type="InterPro" id="IPR001387">
    <property type="entry name" value="Cro/C1-type_HTH"/>
</dbReference>
<evidence type="ECO:0000313" key="3">
    <source>
        <dbReference type="Proteomes" id="UP001165041"/>
    </source>
</evidence>
<dbReference type="GO" id="GO:0003677">
    <property type="term" value="F:DNA binding"/>
    <property type="evidence" value="ECO:0007669"/>
    <property type="project" value="InterPro"/>
</dbReference>
<dbReference type="RefSeq" id="WP_285733968.1">
    <property type="nucleotide sequence ID" value="NZ_BSSA01000002.1"/>
</dbReference>
<feature type="domain" description="HTH cro/C1-type" evidence="1">
    <location>
        <begin position="17"/>
        <end position="65"/>
    </location>
</feature>
<evidence type="ECO:0000259" key="1">
    <source>
        <dbReference type="PROSITE" id="PS50943"/>
    </source>
</evidence>
<dbReference type="InterPro" id="IPR010982">
    <property type="entry name" value="Lambda_DNA-bd_dom_sf"/>
</dbReference>
<gene>
    <name evidence="2" type="ORF">Kpho02_10080</name>
</gene>
<comment type="caution">
    <text evidence="2">The sequence shown here is derived from an EMBL/GenBank/DDBJ whole genome shotgun (WGS) entry which is preliminary data.</text>
</comment>
<reference evidence="2" key="1">
    <citation type="submission" date="2023-02" db="EMBL/GenBank/DDBJ databases">
        <title>Kitasatospora phosalacinea NBRC 14627.</title>
        <authorList>
            <person name="Ichikawa N."/>
            <person name="Sato H."/>
            <person name="Tonouchi N."/>
        </authorList>
    </citation>
    <scope>NUCLEOTIDE SEQUENCE</scope>
    <source>
        <strain evidence="2">NBRC 14627</strain>
    </source>
</reference>
<dbReference type="PROSITE" id="PS50943">
    <property type="entry name" value="HTH_CROC1"/>
    <property type="match status" value="1"/>
</dbReference>
<proteinExistence type="predicted"/>
<name>A0A9W6Q521_9ACTN</name>
<sequence>METRRENDPRETFGRALRAHRRTARLTQEELAAKAGVGIRTLSDLERGVAGPRPATAALLCTALGLGRPAAEGFHALAGASWRSARP</sequence>
<organism evidence="2 3">
    <name type="scientific">Kitasatospora phosalacinea</name>
    <dbReference type="NCBI Taxonomy" id="2065"/>
    <lineage>
        <taxon>Bacteria</taxon>
        <taxon>Bacillati</taxon>
        <taxon>Actinomycetota</taxon>
        <taxon>Actinomycetes</taxon>
        <taxon>Kitasatosporales</taxon>
        <taxon>Streptomycetaceae</taxon>
        <taxon>Kitasatospora</taxon>
    </lineage>
</organism>